<proteinExistence type="predicted"/>
<accession>A0ABS0EZ43</accession>
<keyword evidence="1" id="KW-0472">Membrane</keyword>
<evidence type="ECO:0000313" key="2">
    <source>
        <dbReference type="EMBL" id="MBF8179473.1"/>
    </source>
</evidence>
<dbReference type="SUPFAM" id="SSF56317">
    <property type="entry name" value="Carbon-nitrogen hydrolase"/>
    <property type="match status" value="1"/>
</dbReference>
<gene>
    <name evidence="2" type="ORF">IXC47_17455</name>
</gene>
<comment type="caution">
    <text evidence="2">The sequence shown here is derived from an EMBL/GenBank/DDBJ whole genome shotgun (WGS) entry which is preliminary data.</text>
</comment>
<dbReference type="RefSeq" id="WP_195876505.1">
    <property type="nucleotide sequence ID" value="NZ_JADOEL010000019.1"/>
</dbReference>
<keyword evidence="1" id="KW-0812">Transmembrane</keyword>
<sequence length="353" mass="37443">MAGSRWWAGVIALAYYLTASRGLPFGAGVFFAEAAPAWFSWALWFAAGLVNALPWLLLWSETPRRKAWTLPAALALTALPPVGFIGWVNPLTAAGVLFPGLGFLGLACLVVGLVSAVLRRWPAVAIMASVAMVSNIVALHAKPEPWVSAWSGQDTAFARLQTAAAPNFLAEGQRMAQVLMIAGQMQPGRVLVMPETVLPRVRQVNDFNASMLADLSAQLKAKGSAVLVGAEVVGSGHQLQNALVALGDESAPLVQRVPVPIGMWRPWSTESITADPLASGVGLVAGRKVAYSICYEQLLVFPVLVSLAHSPDVLVGAANDWWARETSIPAIQGQALDAWGRLFGLPVVRATNT</sequence>
<keyword evidence="3" id="KW-1185">Reference proteome</keyword>
<evidence type="ECO:0008006" key="4">
    <source>
        <dbReference type="Google" id="ProtNLM"/>
    </source>
</evidence>
<feature type="transmembrane region" description="Helical" evidence="1">
    <location>
        <begin position="94"/>
        <end position="114"/>
    </location>
</feature>
<feature type="transmembrane region" description="Helical" evidence="1">
    <location>
        <begin position="70"/>
        <end position="88"/>
    </location>
</feature>
<dbReference type="InterPro" id="IPR036526">
    <property type="entry name" value="C-N_Hydrolase_sf"/>
</dbReference>
<protein>
    <recommendedName>
        <fullName evidence="4">Apolipoprotein N-acyltransferase</fullName>
    </recommendedName>
</protein>
<name>A0ABS0EZ43_9BURK</name>
<dbReference type="EMBL" id="JADOEL010000019">
    <property type="protein sequence ID" value="MBF8179473.1"/>
    <property type="molecule type" value="Genomic_DNA"/>
</dbReference>
<reference evidence="2 3" key="1">
    <citation type="submission" date="2020-11" db="EMBL/GenBank/DDBJ databases">
        <title>WGS of Herminiimonas contaminans strain Marseille-Q4544 isolated from planarians Schmidtea mediterranea.</title>
        <authorList>
            <person name="Kangale L."/>
        </authorList>
    </citation>
    <scope>NUCLEOTIDE SEQUENCE [LARGE SCALE GENOMIC DNA]</scope>
    <source>
        <strain evidence="2 3">Marseille-Q4544</strain>
    </source>
</reference>
<organism evidence="2 3">
    <name type="scientific">Herminiimonas contaminans</name>
    <dbReference type="NCBI Taxonomy" id="1111140"/>
    <lineage>
        <taxon>Bacteria</taxon>
        <taxon>Pseudomonadati</taxon>
        <taxon>Pseudomonadota</taxon>
        <taxon>Betaproteobacteria</taxon>
        <taxon>Burkholderiales</taxon>
        <taxon>Oxalobacteraceae</taxon>
        <taxon>Herminiimonas</taxon>
    </lineage>
</organism>
<evidence type="ECO:0000313" key="3">
    <source>
        <dbReference type="Proteomes" id="UP000657372"/>
    </source>
</evidence>
<feature type="transmembrane region" description="Helical" evidence="1">
    <location>
        <begin position="38"/>
        <end position="58"/>
    </location>
</feature>
<dbReference type="Proteomes" id="UP000657372">
    <property type="component" value="Unassembled WGS sequence"/>
</dbReference>
<keyword evidence="1" id="KW-1133">Transmembrane helix</keyword>
<evidence type="ECO:0000256" key="1">
    <source>
        <dbReference type="SAM" id="Phobius"/>
    </source>
</evidence>